<accession>A0AA41RVA9</accession>
<comment type="caution">
    <text evidence="2">The sequence shown here is derived from an EMBL/GenBank/DDBJ whole genome shotgun (WGS) entry which is preliminary data.</text>
</comment>
<dbReference type="PANTHER" id="PTHR33491">
    <property type="entry name" value="OSJNBA0016N04.9 PROTEIN"/>
    <property type="match status" value="1"/>
</dbReference>
<protein>
    <submittedName>
        <fullName evidence="2">Uncharacterized protein</fullName>
    </submittedName>
</protein>
<feature type="transmembrane region" description="Helical" evidence="1">
    <location>
        <begin position="28"/>
        <end position="50"/>
    </location>
</feature>
<reference evidence="2" key="1">
    <citation type="submission" date="2022-03" db="EMBL/GenBank/DDBJ databases">
        <title>A functionally conserved STORR gene fusion in Papaver species that diverged 16.8 million years ago.</title>
        <authorList>
            <person name="Catania T."/>
        </authorList>
    </citation>
    <scope>NUCLEOTIDE SEQUENCE</scope>
    <source>
        <strain evidence="2">S-191538</strain>
    </source>
</reference>
<keyword evidence="1" id="KW-0812">Transmembrane</keyword>
<sequence>EFTNGDGGLHYLNLLNTPFMISYTANELYGIGCGLVAVFIVDVIGTASPVTVTRKECKSSCENIKEGLCSGGGCCQTAIPTRLESFGVALLETATESTNDFSSFAVLAEIGKYTFESVDLTLDAKQISKKYDEKVIPVVLDWSIGYMACGDAKANSTTYVCHDNSDCTDDIKNGGHRCTCHGGYEGNPYLSPGCK</sequence>
<gene>
    <name evidence="2" type="ORF">MKW94_015176</name>
</gene>
<evidence type="ECO:0000256" key="1">
    <source>
        <dbReference type="SAM" id="Phobius"/>
    </source>
</evidence>
<keyword evidence="3" id="KW-1185">Reference proteome</keyword>
<organism evidence="2 3">
    <name type="scientific">Papaver nudicaule</name>
    <name type="common">Iceland poppy</name>
    <dbReference type="NCBI Taxonomy" id="74823"/>
    <lineage>
        <taxon>Eukaryota</taxon>
        <taxon>Viridiplantae</taxon>
        <taxon>Streptophyta</taxon>
        <taxon>Embryophyta</taxon>
        <taxon>Tracheophyta</taxon>
        <taxon>Spermatophyta</taxon>
        <taxon>Magnoliopsida</taxon>
        <taxon>Ranunculales</taxon>
        <taxon>Papaveraceae</taxon>
        <taxon>Papaveroideae</taxon>
        <taxon>Papaver</taxon>
    </lineage>
</organism>
<evidence type="ECO:0000313" key="3">
    <source>
        <dbReference type="Proteomes" id="UP001177140"/>
    </source>
</evidence>
<feature type="non-terminal residue" evidence="2">
    <location>
        <position position="195"/>
    </location>
</feature>
<name>A0AA41RVA9_PAPNU</name>
<keyword evidence="1" id="KW-1133">Transmembrane helix</keyword>
<dbReference type="Proteomes" id="UP001177140">
    <property type="component" value="Unassembled WGS sequence"/>
</dbReference>
<proteinExistence type="predicted"/>
<evidence type="ECO:0000313" key="2">
    <source>
        <dbReference type="EMBL" id="MCL7023545.1"/>
    </source>
</evidence>
<keyword evidence="1" id="KW-0472">Membrane</keyword>
<dbReference type="AlphaFoldDB" id="A0AA41RVA9"/>
<feature type="non-terminal residue" evidence="2">
    <location>
        <position position="1"/>
    </location>
</feature>
<dbReference type="EMBL" id="JAJJMA010023482">
    <property type="protein sequence ID" value="MCL7023545.1"/>
    <property type="molecule type" value="Genomic_DNA"/>
</dbReference>